<dbReference type="EMBL" id="JAPEVG010000126">
    <property type="protein sequence ID" value="KAJ8481918.1"/>
    <property type="molecule type" value="Genomic_DNA"/>
</dbReference>
<organism evidence="2 3">
    <name type="scientific">Trametes cubensis</name>
    <dbReference type="NCBI Taxonomy" id="1111947"/>
    <lineage>
        <taxon>Eukaryota</taxon>
        <taxon>Fungi</taxon>
        <taxon>Dikarya</taxon>
        <taxon>Basidiomycota</taxon>
        <taxon>Agaricomycotina</taxon>
        <taxon>Agaricomycetes</taxon>
        <taxon>Polyporales</taxon>
        <taxon>Polyporaceae</taxon>
        <taxon>Trametes</taxon>
    </lineage>
</organism>
<comment type="caution">
    <text evidence="2">The sequence shown here is derived from an EMBL/GenBank/DDBJ whole genome shotgun (WGS) entry which is preliminary data.</text>
</comment>
<sequence>MPPSLLRRLAAVARSASPASDIQPYLAAEKASWLSPNDTLSILMIIGGDIVQRAVAQLAGSGPFTPYWHFTPVAFSFGWLAYSVSALTSALGDGQLMPPPDCPIQVVNARTGYQRQNASWVLGRLFRDHEKRRMKGGSLTVAFYRTAKDEREPGLAISVIPGALHGNWIVLIVTVGGTLLALVASGLPQWREEKYLERKINPQKGPEVVCLTRGNGSTFVMVVVSETGIRLEALAGGARWTQELHRGHGSVVELAVDRTPGDGAERGASAHGFHFEPFSQDRDVVEKGKVMATLMAAEERQPGVGLALLKLFFPGDLRLDEQEYWDKKKLEKAEREAITRKVGKETGAGGKSDIAAGKKPARIPVPKDEIPGDAVHEVNKPEVKHDAIASRTATQ</sequence>
<proteinExistence type="predicted"/>
<evidence type="ECO:0000256" key="1">
    <source>
        <dbReference type="SAM" id="MobiDB-lite"/>
    </source>
</evidence>
<gene>
    <name evidence="2" type="ORF">ONZ51_g5684</name>
</gene>
<evidence type="ECO:0000313" key="3">
    <source>
        <dbReference type="Proteomes" id="UP001215151"/>
    </source>
</evidence>
<feature type="compositionally biased region" description="Basic and acidic residues" evidence="1">
    <location>
        <begin position="365"/>
        <end position="388"/>
    </location>
</feature>
<reference evidence="2" key="1">
    <citation type="submission" date="2022-11" db="EMBL/GenBank/DDBJ databases">
        <title>Genome Sequence of Cubamyces cubensis.</title>
        <authorList>
            <person name="Buettner E."/>
        </authorList>
    </citation>
    <scope>NUCLEOTIDE SEQUENCE</scope>
    <source>
        <strain evidence="2">MPL-01</strain>
    </source>
</reference>
<name>A0AAD7TTY1_9APHY</name>
<evidence type="ECO:0000313" key="2">
    <source>
        <dbReference type="EMBL" id="KAJ8481918.1"/>
    </source>
</evidence>
<accession>A0AAD7TTY1</accession>
<dbReference type="Proteomes" id="UP001215151">
    <property type="component" value="Unassembled WGS sequence"/>
</dbReference>
<keyword evidence="3" id="KW-1185">Reference proteome</keyword>
<dbReference type="AlphaFoldDB" id="A0AAD7TTY1"/>
<feature type="region of interest" description="Disordered" evidence="1">
    <location>
        <begin position="341"/>
        <end position="395"/>
    </location>
</feature>
<protein>
    <submittedName>
        <fullName evidence="2">Uncharacterized protein</fullName>
    </submittedName>
</protein>